<evidence type="ECO:0000313" key="1">
    <source>
        <dbReference type="EMBL" id="JAE03693.1"/>
    </source>
</evidence>
<organism evidence="1">
    <name type="scientific">Arundo donax</name>
    <name type="common">Giant reed</name>
    <name type="synonym">Donax arundinaceus</name>
    <dbReference type="NCBI Taxonomy" id="35708"/>
    <lineage>
        <taxon>Eukaryota</taxon>
        <taxon>Viridiplantae</taxon>
        <taxon>Streptophyta</taxon>
        <taxon>Embryophyta</taxon>
        <taxon>Tracheophyta</taxon>
        <taxon>Spermatophyta</taxon>
        <taxon>Magnoliopsida</taxon>
        <taxon>Liliopsida</taxon>
        <taxon>Poales</taxon>
        <taxon>Poaceae</taxon>
        <taxon>PACMAD clade</taxon>
        <taxon>Arundinoideae</taxon>
        <taxon>Arundineae</taxon>
        <taxon>Arundo</taxon>
    </lineage>
</organism>
<dbReference type="AlphaFoldDB" id="A0A0A9F5Z9"/>
<name>A0A0A9F5Z9_ARUDO</name>
<dbReference type="EMBL" id="GBRH01194203">
    <property type="protein sequence ID" value="JAE03693.1"/>
    <property type="molecule type" value="Transcribed_RNA"/>
</dbReference>
<reference evidence="1" key="1">
    <citation type="submission" date="2014-09" db="EMBL/GenBank/DDBJ databases">
        <authorList>
            <person name="Magalhaes I.L.F."/>
            <person name="Oliveira U."/>
            <person name="Santos F.R."/>
            <person name="Vidigal T.H.D.A."/>
            <person name="Brescovit A.D."/>
            <person name="Santos A.J."/>
        </authorList>
    </citation>
    <scope>NUCLEOTIDE SEQUENCE</scope>
    <source>
        <tissue evidence="1">Shoot tissue taken approximately 20 cm above the soil surface</tissue>
    </source>
</reference>
<proteinExistence type="predicted"/>
<protein>
    <submittedName>
        <fullName evidence="1">Uncharacterized protein</fullName>
    </submittedName>
</protein>
<reference evidence="1" key="2">
    <citation type="journal article" date="2015" name="Data Brief">
        <title>Shoot transcriptome of the giant reed, Arundo donax.</title>
        <authorList>
            <person name="Barrero R.A."/>
            <person name="Guerrero F.D."/>
            <person name="Moolhuijzen P."/>
            <person name="Goolsby J.A."/>
            <person name="Tidwell J."/>
            <person name="Bellgard S.E."/>
            <person name="Bellgard M.I."/>
        </authorList>
    </citation>
    <scope>NUCLEOTIDE SEQUENCE</scope>
    <source>
        <tissue evidence="1">Shoot tissue taken approximately 20 cm above the soil surface</tissue>
    </source>
</reference>
<sequence length="49" mass="5772">MMMRLISNDLFWNVHTQTQLYAALTLLHKISDKLSSCGMASNWDWEKNQ</sequence>
<accession>A0A0A9F5Z9</accession>